<dbReference type="OrthoDB" id="10442818at2759"/>
<evidence type="ECO:0000313" key="3">
    <source>
        <dbReference type="Proteomes" id="UP000756921"/>
    </source>
</evidence>
<reference evidence="2" key="1">
    <citation type="journal article" date="2020" name="Mol. Plant Microbe Interact.">
        <title>Genome Sequence of the Biocontrol Agent Coniothyrium minitans strain Conio (IMI 134523).</title>
        <authorList>
            <person name="Patel D."/>
            <person name="Shittu T.A."/>
            <person name="Baroncelli R."/>
            <person name="Muthumeenakshi S."/>
            <person name="Osborne T.H."/>
            <person name="Janganan T.K."/>
            <person name="Sreenivasaprasad S."/>
        </authorList>
    </citation>
    <scope>NUCLEOTIDE SEQUENCE</scope>
    <source>
        <strain evidence="2">Conio</strain>
    </source>
</reference>
<sequence>MHIYVAPNINLVRNERTILPKIKQLWGRSPPEWDWGIHLHDDRWPENDGRPPAVGHGWRCGLPWDHTGWDDKGSDDRDWDGDDSEHGSWDDGDWGDDNWDDRRHHHWHHRHRGGRLPDYYRDIIELPDDFHPPPGFQVPVPFSPAMPITTPITAYPLAATPTHEINIS</sequence>
<gene>
    <name evidence="2" type="ORF">PMIN01_04310</name>
</gene>
<organism evidence="2 3">
    <name type="scientific">Paraphaeosphaeria minitans</name>
    <dbReference type="NCBI Taxonomy" id="565426"/>
    <lineage>
        <taxon>Eukaryota</taxon>
        <taxon>Fungi</taxon>
        <taxon>Dikarya</taxon>
        <taxon>Ascomycota</taxon>
        <taxon>Pezizomycotina</taxon>
        <taxon>Dothideomycetes</taxon>
        <taxon>Pleosporomycetidae</taxon>
        <taxon>Pleosporales</taxon>
        <taxon>Massarineae</taxon>
        <taxon>Didymosphaeriaceae</taxon>
        <taxon>Paraphaeosphaeria</taxon>
    </lineage>
</organism>
<evidence type="ECO:0000256" key="1">
    <source>
        <dbReference type="SAM" id="MobiDB-lite"/>
    </source>
</evidence>
<evidence type="ECO:0000313" key="2">
    <source>
        <dbReference type="EMBL" id="KAF9736531.1"/>
    </source>
</evidence>
<dbReference type="AlphaFoldDB" id="A0A9P6GJW8"/>
<dbReference type="EMBL" id="WJXW01000004">
    <property type="protein sequence ID" value="KAF9736531.1"/>
    <property type="molecule type" value="Genomic_DNA"/>
</dbReference>
<keyword evidence="3" id="KW-1185">Reference proteome</keyword>
<protein>
    <submittedName>
        <fullName evidence="2">Phosphate-repressible acid phosphatase</fullName>
    </submittedName>
</protein>
<comment type="caution">
    <text evidence="2">The sequence shown here is derived from an EMBL/GenBank/DDBJ whole genome shotgun (WGS) entry which is preliminary data.</text>
</comment>
<name>A0A9P6GJW8_9PLEO</name>
<feature type="region of interest" description="Disordered" evidence="1">
    <location>
        <begin position="71"/>
        <end position="97"/>
    </location>
</feature>
<accession>A0A9P6GJW8</accession>
<dbReference type="Proteomes" id="UP000756921">
    <property type="component" value="Unassembled WGS sequence"/>
</dbReference>
<proteinExistence type="predicted"/>